<proteinExistence type="predicted"/>
<protein>
    <submittedName>
        <fullName evidence="1">Uncharacterized protein</fullName>
    </submittedName>
</protein>
<name>A0A2Z2K6Q0_9BACL</name>
<keyword evidence="2" id="KW-1185">Reference proteome</keyword>
<organism evidence="1 2">
    <name type="scientific">Paenibacillus donghaensis</name>
    <dbReference type="NCBI Taxonomy" id="414771"/>
    <lineage>
        <taxon>Bacteria</taxon>
        <taxon>Bacillati</taxon>
        <taxon>Bacillota</taxon>
        <taxon>Bacilli</taxon>
        <taxon>Bacillales</taxon>
        <taxon>Paenibacillaceae</taxon>
        <taxon>Paenibacillus</taxon>
    </lineage>
</organism>
<gene>
    <name evidence="1" type="ORF">B9T62_06980</name>
</gene>
<dbReference type="AlphaFoldDB" id="A0A2Z2K6Q0"/>
<evidence type="ECO:0000313" key="2">
    <source>
        <dbReference type="Proteomes" id="UP000249890"/>
    </source>
</evidence>
<reference evidence="1 2" key="1">
    <citation type="submission" date="2017-06" db="EMBL/GenBank/DDBJ databases">
        <title>Complete genome sequence of Paenibacillus donghaensis KCTC 13049T isolated from East Sea sediment, South Korea.</title>
        <authorList>
            <person name="Jung B.K."/>
            <person name="Hong S.-J."/>
            <person name="Shin J.-H."/>
        </authorList>
    </citation>
    <scope>NUCLEOTIDE SEQUENCE [LARGE SCALE GENOMIC DNA]</scope>
    <source>
        <strain evidence="1 2">KCTC 13049</strain>
    </source>
</reference>
<dbReference type="EMBL" id="CP021780">
    <property type="protein sequence ID" value="ASA20564.1"/>
    <property type="molecule type" value="Genomic_DNA"/>
</dbReference>
<accession>A0A2Z2K6Q0</accession>
<sequence>MITAYTLAMSAVIPLAGWFSDRFSAKRVFTRRDGLLAPWSIHILEMEKGKIAHIHHFIDSDLFVRFGLPTGLDAKQDFLIYR</sequence>
<evidence type="ECO:0000313" key="1">
    <source>
        <dbReference type="EMBL" id="ASA20564.1"/>
    </source>
</evidence>
<dbReference type="KEGG" id="pdh:B9T62_06980"/>
<dbReference type="Proteomes" id="UP000249890">
    <property type="component" value="Chromosome"/>
</dbReference>